<accession>A0A8J7CIM6</accession>
<comment type="caution">
    <text evidence="2">The sequence shown here is derived from an EMBL/GenBank/DDBJ whole genome shotgun (WGS) entry which is preliminary data.</text>
</comment>
<dbReference type="Pfam" id="PF12872">
    <property type="entry name" value="OST-HTH"/>
    <property type="match status" value="1"/>
</dbReference>
<evidence type="ECO:0000259" key="1">
    <source>
        <dbReference type="PROSITE" id="PS51644"/>
    </source>
</evidence>
<dbReference type="Gene3D" id="3.30.420.610">
    <property type="entry name" value="LOTUS domain-like"/>
    <property type="match status" value="1"/>
</dbReference>
<dbReference type="PANTHER" id="PTHR35811:SF1">
    <property type="entry name" value="HTH OST-TYPE DOMAIN-CONTAINING PROTEIN"/>
    <property type="match status" value="1"/>
</dbReference>
<dbReference type="Gene3D" id="3.40.50.1010">
    <property type="entry name" value="5'-nuclease"/>
    <property type="match status" value="1"/>
</dbReference>
<dbReference type="Proteomes" id="UP000609121">
    <property type="component" value="Unassembled WGS sequence"/>
</dbReference>
<dbReference type="InterPro" id="IPR041966">
    <property type="entry name" value="LOTUS-like"/>
</dbReference>
<protein>
    <submittedName>
        <fullName evidence="2">NYN domain-containing protein</fullName>
    </submittedName>
</protein>
<proteinExistence type="predicted"/>
<name>A0A8J7CIM6_9RHOB</name>
<dbReference type="InterPro" id="IPR021139">
    <property type="entry name" value="NYN"/>
</dbReference>
<organism evidence="2 3">
    <name type="scientific">Mangrovicoccus algicola</name>
    <dbReference type="NCBI Taxonomy" id="2771008"/>
    <lineage>
        <taxon>Bacteria</taxon>
        <taxon>Pseudomonadati</taxon>
        <taxon>Pseudomonadota</taxon>
        <taxon>Alphaproteobacteria</taxon>
        <taxon>Rhodobacterales</taxon>
        <taxon>Paracoccaceae</taxon>
        <taxon>Mangrovicoccus</taxon>
    </lineage>
</organism>
<dbReference type="CDD" id="cd10146">
    <property type="entry name" value="LabA_like_C"/>
    <property type="match status" value="1"/>
</dbReference>
<gene>
    <name evidence="2" type="ORF">ICN82_00410</name>
</gene>
<dbReference type="Pfam" id="PF01936">
    <property type="entry name" value="NYN"/>
    <property type="match status" value="1"/>
</dbReference>
<dbReference type="InterPro" id="IPR025605">
    <property type="entry name" value="OST-HTH/LOTUS_dom"/>
</dbReference>
<dbReference type="CDD" id="cd11297">
    <property type="entry name" value="PIN_LabA-like_N_1"/>
    <property type="match status" value="1"/>
</dbReference>
<reference evidence="2" key="1">
    <citation type="submission" date="2020-09" db="EMBL/GenBank/DDBJ databases">
        <title>A novel bacterium of genus Mangrovicoccus, isolated from South China Sea.</title>
        <authorList>
            <person name="Huang H."/>
            <person name="Mo K."/>
            <person name="Hu Y."/>
        </authorList>
    </citation>
    <scope>NUCLEOTIDE SEQUENCE</scope>
    <source>
        <strain evidence="2">HB182678</strain>
    </source>
</reference>
<dbReference type="GO" id="GO:0004540">
    <property type="term" value="F:RNA nuclease activity"/>
    <property type="evidence" value="ECO:0007669"/>
    <property type="project" value="InterPro"/>
</dbReference>
<keyword evidence="3" id="KW-1185">Reference proteome</keyword>
<evidence type="ECO:0000313" key="3">
    <source>
        <dbReference type="Proteomes" id="UP000609121"/>
    </source>
</evidence>
<feature type="domain" description="HTH OST-type" evidence="1">
    <location>
        <begin position="170"/>
        <end position="244"/>
    </location>
</feature>
<dbReference type="AlphaFoldDB" id="A0A8J7CIM6"/>
<dbReference type="RefSeq" id="WP_193178844.1">
    <property type="nucleotide sequence ID" value="NZ_JACVXA010000001.1"/>
</dbReference>
<dbReference type="PROSITE" id="PS51644">
    <property type="entry name" value="HTH_OST"/>
    <property type="match status" value="1"/>
</dbReference>
<dbReference type="EMBL" id="JACVXA010000001">
    <property type="protein sequence ID" value="MBE3636661.1"/>
    <property type="molecule type" value="Genomic_DNA"/>
</dbReference>
<sequence>MPEDRPKLLAVLIDADNVPAGYAEAIFEEIASLGEASVRRIYGDFAREGLKTWAKKLARLAIVPIHSPSNTRGKNSSDISLVIDAMDILHQGRFDGFVLVSSDSDFTRLASRVREQGLDVYGMGEQKTPEAFRMACKRFIYVENLGDEGAETQLPAEPGESAPEPKRKLAPVDARALVLRAMEAIDQDDEWYSLGQIGQHITAANPDFDPRTYGKKKLTELIAEMPILELRRGAGNQWEARRLD</sequence>
<evidence type="ECO:0000313" key="2">
    <source>
        <dbReference type="EMBL" id="MBE3636661.1"/>
    </source>
</evidence>
<dbReference type="PANTHER" id="PTHR35811">
    <property type="entry name" value="SLR1870 PROTEIN"/>
    <property type="match status" value="1"/>
</dbReference>